<feature type="region of interest" description="Disordered" evidence="1">
    <location>
        <begin position="1"/>
        <end position="25"/>
    </location>
</feature>
<sequence length="70" mass="7656">MTSNTPIIKNPAEQKTKEAKTTDNNIIPPITKKYAAYVKEAEVEREVDPHADDKTTDTESKDRGPGVGGD</sequence>
<evidence type="ECO:0000256" key="1">
    <source>
        <dbReference type="SAM" id="MobiDB-lite"/>
    </source>
</evidence>
<proteinExistence type="predicted"/>
<comment type="caution">
    <text evidence="2">The sequence shown here is derived from an EMBL/GenBank/DDBJ whole genome shotgun (WGS) entry which is preliminary data.</text>
</comment>
<organism evidence="2 3">
    <name type="scientific">Candidatus Jidaibacter acanthamoebae</name>
    <dbReference type="NCBI Taxonomy" id="86105"/>
    <lineage>
        <taxon>Bacteria</taxon>
        <taxon>Pseudomonadati</taxon>
        <taxon>Pseudomonadota</taxon>
        <taxon>Alphaproteobacteria</taxon>
        <taxon>Rickettsiales</taxon>
        <taxon>Candidatus Midichloriaceae</taxon>
        <taxon>Candidatus Jidaibacter</taxon>
    </lineage>
</organism>
<dbReference type="RefSeq" id="WP_039456362.1">
    <property type="nucleotide sequence ID" value="NZ_JSWE01000096.1"/>
</dbReference>
<evidence type="ECO:0000313" key="2">
    <source>
        <dbReference type="EMBL" id="KIE05313.1"/>
    </source>
</evidence>
<dbReference type="AlphaFoldDB" id="A0A0C1QMP3"/>
<protein>
    <submittedName>
        <fullName evidence="2">Uncharacterized protein</fullName>
    </submittedName>
</protein>
<feature type="compositionally biased region" description="Basic and acidic residues" evidence="1">
    <location>
        <begin position="41"/>
        <end position="64"/>
    </location>
</feature>
<evidence type="ECO:0000313" key="3">
    <source>
        <dbReference type="Proteomes" id="UP000031258"/>
    </source>
</evidence>
<dbReference type="OrthoDB" id="9884414at2"/>
<dbReference type="Proteomes" id="UP000031258">
    <property type="component" value="Unassembled WGS sequence"/>
</dbReference>
<keyword evidence="3" id="KW-1185">Reference proteome</keyword>
<reference evidence="2 3" key="1">
    <citation type="submission" date="2014-11" db="EMBL/GenBank/DDBJ databases">
        <title>A Rickettsiales Symbiont of Amoebae With Ancient Features.</title>
        <authorList>
            <person name="Schulz F."/>
            <person name="Martijn J."/>
            <person name="Wascher F."/>
            <person name="Kostanjsek R."/>
            <person name="Ettema T.J."/>
            <person name="Horn M."/>
        </authorList>
    </citation>
    <scope>NUCLEOTIDE SEQUENCE [LARGE SCALE GENOMIC DNA]</scope>
    <source>
        <strain evidence="2 3">UWC36</strain>
    </source>
</reference>
<feature type="compositionally biased region" description="Basic and acidic residues" evidence="1">
    <location>
        <begin position="12"/>
        <end position="21"/>
    </location>
</feature>
<name>A0A0C1QMP3_9RICK</name>
<dbReference type="STRING" id="86105.NF27_DT00870"/>
<accession>A0A0C1QMP3</accession>
<gene>
    <name evidence="2" type="ORF">NF27_DT00870</name>
</gene>
<feature type="region of interest" description="Disordered" evidence="1">
    <location>
        <begin position="41"/>
        <end position="70"/>
    </location>
</feature>
<dbReference type="EMBL" id="JSWE01000096">
    <property type="protein sequence ID" value="KIE05313.1"/>
    <property type="molecule type" value="Genomic_DNA"/>
</dbReference>